<dbReference type="Gene3D" id="3.30.70.270">
    <property type="match status" value="1"/>
</dbReference>
<feature type="non-terminal residue" evidence="2">
    <location>
        <position position="1"/>
    </location>
</feature>
<proteinExistence type="predicted"/>
<evidence type="ECO:0000259" key="1">
    <source>
        <dbReference type="Pfam" id="PF00078"/>
    </source>
</evidence>
<dbReference type="AlphaFoldDB" id="A0A8S3DGU7"/>
<dbReference type="InterPro" id="IPR043128">
    <property type="entry name" value="Rev_trsase/Diguanyl_cyclase"/>
</dbReference>
<dbReference type="Gene3D" id="3.10.10.10">
    <property type="entry name" value="HIV Type 1 Reverse Transcriptase, subunit A, domain 1"/>
    <property type="match status" value="1"/>
</dbReference>
<feature type="non-terminal residue" evidence="2">
    <location>
        <position position="291"/>
    </location>
</feature>
<dbReference type="InterPro" id="IPR000477">
    <property type="entry name" value="RT_dom"/>
</dbReference>
<dbReference type="SUPFAM" id="SSF56672">
    <property type="entry name" value="DNA/RNA polymerases"/>
    <property type="match status" value="1"/>
</dbReference>
<dbReference type="InterPro" id="IPR043502">
    <property type="entry name" value="DNA/RNA_pol_sf"/>
</dbReference>
<dbReference type="Proteomes" id="UP000676336">
    <property type="component" value="Unassembled WGS sequence"/>
</dbReference>
<dbReference type="InterPro" id="IPR021109">
    <property type="entry name" value="Peptidase_aspartic_dom_sf"/>
</dbReference>
<name>A0A8S3DGU7_9BILA</name>
<accession>A0A8S3DGU7</accession>
<dbReference type="PANTHER" id="PTHR24559">
    <property type="entry name" value="TRANSPOSON TY3-I GAG-POL POLYPROTEIN"/>
    <property type="match status" value="1"/>
</dbReference>
<evidence type="ECO:0000313" key="2">
    <source>
        <dbReference type="EMBL" id="CAF5012487.1"/>
    </source>
</evidence>
<dbReference type="Gene3D" id="2.40.70.10">
    <property type="entry name" value="Acid Proteases"/>
    <property type="match status" value="1"/>
</dbReference>
<evidence type="ECO:0000313" key="3">
    <source>
        <dbReference type="Proteomes" id="UP000676336"/>
    </source>
</evidence>
<sequence length="291" mass="33768">MGDMLTNIKAFIVKELCVDCILGMDFINKYKMIINTEERTVSIRDSHKHTTLQFDVNKHCINYPARLIKHIRIPPKRTVLNSSLNIHRHTSFISLHNPTNEVRLLPKDIILDTTTIPTLSFKKDRNIDYSLAQKHIYKVERVLDKHVKLFDTTKPTIVTNVKPYAIKTLDCPPPSSKPYYSTPAKQDAMYKITQELFQFELIRPPYSPYGALALLVAKHDVIQRMVVDYKKLNNITIKDNHPLPNMEQTIQVLGNGYQLFSKFNMKSGFWQIPIEEEDQHKTAFITPEGLY</sequence>
<dbReference type="CDD" id="cd01647">
    <property type="entry name" value="RT_LTR"/>
    <property type="match status" value="1"/>
</dbReference>
<feature type="domain" description="Reverse transcriptase" evidence="1">
    <location>
        <begin position="218"/>
        <end position="288"/>
    </location>
</feature>
<protein>
    <recommendedName>
        <fullName evidence="1">Reverse transcriptase domain-containing protein</fullName>
    </recommendedName>
</protein>
<dbReference type="Pfam" id="PF00078">
    <property type="entry name" value="RVT_1"/>
    <property type="match status" value="1"/>
</dbReference>
<dbReference type="PANTHER" id="PTHR24559:SF444">
    <property type="entry name" value="REVERSE TRANSCRIPTASE DOMAIN-CONTAINING PROTEIN"/>
    <property type="match status" value="1"/>
</dbReference>
<reference evidence="2" key="1">
    <citation type="submission" date="2021-02" db="EMBL/GenBank/DDBJ databases">
        <authorList>
            <person name="Nowell W R."/>
        </authorList>
    </citation>
    <scope>NUCLEOTIDE SEQUENCE</scope>
</reference>
<organism evidence="2 3">
    <name type="scientific">Rotaria magnacalcarata</name>
    <dbReference type="NCBI Taxonomy" id="392030"/>
    <lineage>
        <taxon>Eukaryota</taxon>
        <taxon>Metazoa</taxon>
        <taxon>Spiralia</taxon>
        <taxon>Gnathifera</taxon>
        <taxon>Rotifera</taxon>
        <taxon>Eurotatoria</taxon>
        <taxon>Bdelloidea</taxon>
        <taxon>Philodinida</taxon>
        <taxon>Philodinidae</taxon>
        <taxon>Rotaria</taxon>
    </lineage>
</organism>
<dbReference type="EMBL" id="CAJOBI010208748">
    <property type="protein sequence ID" value="CAF5012487.1"/>
    <property type="molecule type" value="Genomic_DNA"/>
</dbReference>
<comment type="caution">
    <text evidence="2">The sequence shown here is derived from an EMBL/GenBank/DDBJ whole genome shotgun (WGS) entry which is preliminary data.</text>
</comment>
<dbReference type="InterPro" id="IPR053134">
    <property type="entry name" value="RNA-dir_DNA_polymerase"/>
</dbReference>
<gene>
    <name evidence="2" type="ORF">SMN809_LOCUS57255</name>
</gene>